<protein>
    <recommendedName>
        <fullName evidence="4">Heavy-metal chelation domain-containing protein</fullName>
    </recommendedName>
</protein>
<dbReference type="HOGENOM" id="CLU_076326_0_0_3"/>
<dbReference type="AlphaFoldDB" id="Q10W14"/>
<sequence length="257" mass="28612">MTIIHPKEIYDLLLEYGNTTTPIKKILIGLTWTLCETEGIGLCMSPGTTTRTLPWSGTLVNKPAKELASWLRSWNSFEATVGMATINAEINRRSAVRKEKLPPTQAEPLSPYGPGNLAVFEYFLPMIRGKKVAIIGRYPKLSRYQNEMEMTVIERQPGAEDFPDTASEYLLPEAEWVFLTATSIANKTFPRLVELAKNSQLVLMGPSMPWLLELKAFGINYLAGVTVSNVEVLKQTVAEGGGVRIFETGVQYQVLKL</sequence>
<dbReference type="Pfam" id="PF04016">
    <property type="entry name" value="DUF364"/>
    <property type="match status" value="1"/>
</dbReference>
<feature type="domain" description="DUF4213" evidence="2">
    <location>
        <begin position="10"/>
        <end position="88"/>
    </location>
</feature>
<dbReference type="EMBL" id="CP000393">
    <property type="protein sequence ID" value="ABG53560.1"/>
    <property type="molecule type" value="Genomic_DNA"/>
</dbReference>
<dbReference type="InterPro" id="IPR007161">
    <property type="entry name" value="DUF364"/>
</dbReference>
<dbReference type="KEGG" id="ter:Tery_4584"/>
<dbReference type="Pfam" id="PF13938">
    <property type="entry name" value="DUF4213"/>
    <property type="match status" value="1"/>
</dbReference>
<dbReference type="OrthoDB" id="9806942at2"/>
<dbReference type="InterPro" id="IPR025251">
    <property type="entry name" value="DUF4213"/>
</dbReference>
<dbReference type="Gene3D" id="3.30.390.100">
    <property type="match status" value="1"/>
</dbReference>
<dbReference type="STRING" id="203124.Tery_4584"/>
<evidence type="ECO:0000259" key="2">
    <source>
        <dbReference type="Pfam" id="PF13938"/>
    </source>
</evidence>
<evidence type="ECO:0000313" key="3">
    <source>
        <dbReference type="EMBL" id="ABG53560.1"/>
    </source>
</evidence>
<dbReference type="SUPFAM" id="SSF159713">
    <property type="entry name" value="Dhaf3308-like"/>
    <property type="match status" value="1"/>
</dbReference>
<dbReference type="eggNOG" id="COG2014">
    <property type="taxonomic scope" value="Bacteria"/>
</dbReference>
<proteinExistence type="predicted"/>
<feature type="domain" description="Putative heavy-metal chelation" evidence="1">
    <location>
        <begin position="119"/>
        <end position="255"/>
    </location>
</feature>
<reference evidence="3" key="1">
    <citation type="submission" date="2006-06" db="EMBL/GenBank/DDBJ databases">
        <title>Complete sequence of Trichodesmium erythraeum IMS101.</title>
        <authorList>
            <consortium name="US DOE Joint Genome Institute"/>
            <person name="Copeland A."/>
            <person name="Lucas S."/>
            <person name="Lapidus A."/>
            <person name="Barry K."/>
            <person name="Detter J.C."/>
            <person name="Glavina del Rio T."/>
            <person name="Hammon N."/>
            <person name="Israni S."/>
            <person name="Dalin E."/>
            <person name="Tice H."/>
            <person name="Pitluck S."/>
            <person name="Kiss H."/>
            <person name="Munk A.C."/>
            <person name="Brettin T."/>
            <person name="Bruce D."/>
            <person name="Han C."/>
            <person name="Tapia R."/>
            <person name="Gilna P."/>
            <person name="Schmutz J."/>
            <person name="Larimer F."/>
            <person name="Land M."/>
            <person name="Hauser L."/>
            <person name="Kyrpides N."/>
            <person name="Kim E."/>
            <person name="Richardson P."/>
        </authorList>
    </citation>
    <scope>NUCLEOTIDE SEQUENCE [LARGE SCALE GENOMIC DNA]</scope>
    <source>
        <strain evidence="3">IMS101</strain>
    </source>
</reference>
<evidence type="ECO:0000259" key="1">
    <source>
        <dbReference type="Pfam" id="PF04016"/>
    </source>
</evidence>
<accession>Q10W14</accession>
<evidence type="ECO:0008006" key="4">
    <source>
        <dbReference type="Google" id="ProtNLM"/>
    </source>
</evidence>
<organism evidence="3">
    <name type="scientific">Trichodesmium erythraeum (strain IMS101)</name>
    <dbReference type="NCBI Taxonomy" id="203124"/>
    <lineage>
        <taxon>Bacteria</taxon>
        <taxon>Bacillati</taxon>
        <taxon>Cyanobacteriota</taxon>
        <taxon>Cyanophyceae</taxon>
        <taxon>Oscillatoriophycideae</taxon>
        <taxon>Oscillatoriales</taxon>
        <taxon>Microcoleaceae</taxon>
        <taxon>Trichodesmium</taxon>
    </lineage>
</organism>
<dbReference type="RefSeq" id="WP_011613877.1">
    <property type="nucleotide sequence ID" value="NC_008312.1"/>
</dbReference>
<dbReference type="Gene3D" id="3.40.50.11590">
    <property type="match status" value="1"/>
</dbReference>
<gene>
    <name evidence="3" type="ordered locus">Tery_4584</name>
</gene>
<name>Q10W14_TRIEI</name>